<comment type="caution">
    <text evidence="1">The sequence shown here is derived from an EMBL/GenBank/DDBJ whole genome shotgun (WGS) entry which is preliminary data.</text>
</comment>
<dbReference type="EMBL" id="ABOX02000007">
    <property type="protein sequence ID" value="EEF61851.1"/>
    <property type="molecule type" value="Genomic_DNA"/>
</dbReference>
<sequence>MWATKLFELIASRHEYISLTTNCSVSPINNELMALQLP</sequence>
<evidence type="ECO:0000313" key="1">
    <source>
        <dbReference type="EMBL" id="EEF61851.1"/>
    </source>
</evidence>
<accession>B9XDW0</accession>
<evidence type="ECO:0000313" key="2">
    <source>
        <dbReference type="Proteomes" id="UP000003688"/>
    </source>
</evidence>
<organism evidence="1 2">
    <name type="scientific">Pedosphaera parvula (strain Ellin514)</name>
    <dbReference type="NCBI Taxonomy" id="320771"/>
    <lineage>
        <taxon>Bacteria</taxon>
        <taxon>Pseudomonadati</taxon>
        <taxon>Verrucomicrobiota</taxon>
        <taxon>Pedosphaerae</taxon>
        <taxon>Pedosphaerales</taxon>
        <taxon>Pedosphaeraceae</taxon>
        <taxon>Pedosphaera</taxon>
    </lineage>
</organism>
<dbReference type="Proteomes" id="UP000003688">
    <property type="component" value="Unassembled WGS sequence"/>
</dbReference>
<proteinExistence type="predicted"/>
<reference evidence="1 2" key="1">
    <citation type="journal article" date="2011" name="J. Bacteriol.">
        <title>Genome sequence of 'Pedosphaera parvula' Ellin514, an aerobic Verrucomicrobial isolate from pasture soil.</title>
        <authorList>
            <person name="Kant R."/>
            <person name="van Passel M.W."/>
            <person name="Sangwan P."/>
            <person name="Palva A."/>
            <person name="Lucas S."/>
            <person name="Copeland A."/>
            <person name="Lapidus A."/>
            <person name="Glavina Del Rio T."/>
            <person name="Dalin E."/>
            <person name="Tice H."/>
            <person name="Bruce D."/>
            <person name="Goodwin L."/>
            <person name="Pitluck S."/>
            <person name="Chertkov O."/>
            <person name="Larimer F.W."/>
            <person name="Land M.L."/>
            <person name="Hauser L."/>
            <person name="Brettin T.S."/>
            <person name="Detter J.C."/>
            <person name="Han S."/>
            <person name="de Vos W.M."/>
            <person name="Janssen P.H."/>
            <person name="Smidt H."/>
        </authorList>
    </citation>
    <scope>NUCLEOTIDE SEQUENCE [LARGE SCALE GENOMIC DNA]</scope>
    <source>
        <strain evidence="1 2">Ellin514</strain>
    </source>
</reference>
<gene>
    <name evidence="1" type="ORF">Cflav_PD4514</name>
</gene>
<name>B9XDW0_PEDPL</name>
<dbReference type="AlphaFoldDB" id="B9XDW0"/>
<protein>
    <submittedName>
        <fullName evidence="1">Uncharacterized protein</fullName>
    </submittedName>
</protein>
<keyword evidence="2" id="KW-1185">Reference proteome</keyword>